<comment type="caution">
    <text evidence="2">The sequence shown here is derived from an EMBL/GenBank/DDBJ whole genome shotgun (WGS) entry which is preliminary data.</text>
</comment>
<dbReference type="AlphaFoldDB" id="A0AAD7BV35"/>
<name>A0AAD7BV35_MYCRO</name>
<reference evidence="2" key="1">
    <citation type="submission" date="2023-03" db="EMBL/GenBank/DDBJ databases">
        <title>Massive genome expansion in bonnet fungi (Mycena s.s.) driven by repeated elements and novel gene families across ecological guilds.</title>
        <authorList>
            <consortium name="Lawrence Berkeley National Laboratory"/>
            <person name="Harder C.B."/>
            <person name="Miyauchi S."/>
            <person name="Viragh M."/>
            <person name="Kuo A."/>
            <person name="Thoen E."/>
            <person name="Andreopoulos B."/>
            <person name="Lu D."/>
            <person name="Skrede I."/>
            <person name="Drula E."/>
            <person name="Henrissat B."/>
            <person name="Morin E."/>
            <person name="Kohler A."/>
            <person name="Barry K."/>
            <person name="LaButti K."/>
            <person name="Morin E."/>
            <person name="Salamov A."/>
            <person name="Lipzen A."/>
            <person name="Mereny Z."/>
            <person name="Hegedus B."/>
            <person name="Baldrian P."/>
            <person name="Stursova M."/>
            <person name="Weitz H."/>
            <person name="Taylor A."/>
            <person name="Grigoriev I.V."/>
            <person name="Nagy L.G."/>
            <person name="Martin F."/>
            <person name="Kauserud H."/>
        </authorList>
    </citation>
    <scope>NUCLEOTIDE SEQUENCE</scope>
    <source>
        <strain evidence="2">CBHHK067</strain>
    </source>
</reference>
<feature type="region of interest" description="Disordered" evidence="1">
    <location>
        <begin position="1"/>
        <end position="43"/>
    </location>
</feature>
<proteinExistence type="predicted"/>
<evidence type="ECO:0000313" key="3">
    <source>
        <dbReference type="Proteomes" id="UP001221757"/>
    </source>
</evidence>
<organism evidence="2 3">
    <name type="scientific">Mycena rosella</name>
    <name type="common">Pink bonnet</name>
    <name type="synonym">Agaricus rosellus</name>
    <dbReference type="NCBI Taxonomy" id="1033263"/>
    <lineage>
        <taxon>Eukaryota</taxon>
        <taxon>Fungi</taxon>
        <taxon>Dikarya</taxon>
        <taxon>Basidiomycota</taxon>
        <taxon>Agaricomycotina</taxon>
        <taxon>Agaricomycetes</taxon>
        <taxon>Agaricomycetidae</taxon>
        <taxon>Agaricales</taxon>
        <taxon>Marasmiineae</taxon>
        <taxon>Mycenaceae</taxon>
        <taxon>Mycena</taxon>
    </lineage>
</organism>
<keyword evidence="3" id="KW-1185">Reference proteome</keyword>
<dbReference type="Proteomes" id="UP001221757">
    <property type="component" value="Unassembled WGS sequence"/>
</dbReference>
<evidence type="ECO:0000256" key="1">
    <source>
        <dbReference type="SAM" id="MobiDB-lite"/>
    </source>
</evidence>
<sequence length="150" mass="16433">MHEHRRMDASGRVQAKAETIRSHNATVAKEKADKRKATKTKKDKAAQAAAAVTLITDKTYLAKLTKGELEEQLSGHRLLDTGVPKLIPCKSNLKNNTQRLEHLEAAIDRYTGTMGNRLYSLGFGGNDLKYWSHTNSGISGAAGSFKPAKK</sequence>
<gene>
    <name evidence="2" type="ORF">B0H17DRAFT_1150218</name>
</gene>
<evidence type="ECO:0000313" key="2">
    <source>
        <dbReference type="EMBL" id="KAJ7631525.1"/>
    </source>
</evidence>
<dbReference type="EMBL" id="JARKIE010000512">
    <property type="protein sequence ID" value="KAJ7631525.1"/>
    <property type="molecule type" value="Genomic_DNA"/>
</dbReference>
<protein>
    <submittedName>
        <fullName evidence="2">Uncharacterized protein</fullName>
    </submittedName>
</protein>
<accession>A0AAD7BV35</accession>